<evidence type="ECO:0000313" key="1">
    <source>
        <dbReference type="EMBL" id="KXN70151.1"/>
    </source>
</evidence>
<proteinExistence type="predicted"/>
<dbReference type="AlphaFoldDB" id="A0A137P5F2"/>
<organism evidence="1 2">
    <name type="scientific">Conidiobolus coronatus (strain ATCC 28846 / CBS 209.66 / NRRL 28638)</name>
    <name type="common">Delacroixia coronata</name>
    <dbReference type="NCBI Taxonomy" id="796925"/>
    <lineage>
        <taxon>Eukaryota</taxon>
        <taxon>Fungi</taxon>
        <taxon>Fungi incertae sedis</taxon>
        <taxon>Zoopagomycota</taxon>
        <taxon>Entomophthoromycotina</taxon>
        <taxon>Entomophthoromycetes</taxon>
        <taxon>Entomophthorales</taxon>
        <taxon>Ancylistaceae</taxon>
        <taxon>Conidiobolus</taxon>
    </lineage>
</organism>
<dbReference type="Proteomes" id="UP000070444">
    <property type="component" value="Unassembled WGS sequence"/>
</dbReference>
<protein>
    <submittedName>
        <fullName evidence="1">Uncharacterized protein</fullName>
    </submittedName>
</protein>
<evidence type="ECO:0000313" key="2">
    <source>
        <dbReference type="Proteomes" id="UP000070444"/>
    </source>
</evidence>
<accession>A0A137P5F2</accession>
<name>A0A137P5F2_CONC2</name>
<reference evidence="1 2" key="1">
    <citation type="journal article" date="2015" name="Genome Biol. Evol.">
        <title>Phylogenomic analyses indicate that early fungi evolved digesting cell walls of algal ancestors of land plants.</title>
        <authorList>
            <person name="Chang Y."/>
            <person name="Wang S."/>
            <person name="Sekimoto S."/>
            <person name="Aerts A.L."/>
            <person name="Choi C."/>
            <person name="Clum A."/>
            <person name="LaButti K.M."/>
            <person name="Lindquist E.A."/>
            <person name="Yee Ngan C."/>
            <person name="Ohm R.A."/>
            <person name="Salamov A.A."/>
            <person name="Grigoriev I.V."/>
            <person name="Spatafora J.W."/>
            <person name="Berbee M.L."/>
        </authorList>
    </citation>
    <scope>NUCLEOTIDE SEQUENCE [LARGE SCALE GENOMIC DNA]</scope>
    <source>
        <strain evidence="1 2">NRRL 28638</strain>
    </source>
</reference>
<sequence>MILYGGSVLHHVASSEIITYPNLLKFAKDHIAIVRRIGRNRYISVDTFEISLKLTSRVYRLVGADFMNETSTYAFLNQLAMLRLDRLPTTKTWIELNQIYNRPDSGISEFRGKSRINGYVIRDECVMKVVNSTVISVLENKKADKTVRQFERPVLVIECKHHQDKDVEFEDKDKNQIFQYMLGMDFVNAILMSEFKALVYQRSSNIHLIGKMRQDFSPPKSISEFYSSILKEDVSIDNEGFLLCHGDLEKRNMFLKDGKLNIQT</sequence>
<dbReference type="OrthoDB" id="10272119at2759"/>
<keyword evidence="2" id="KW-1185">Reference proteome</keyword>
<gene>
    <name evidence="1" type="ORF">CONCODRAFT_7394</name>
</gene>
<dbReference type="EMBL" id="KQ964512">
    <property type="protein sequence ID" value="KXN70151.1"/>
    <property type="molecule type" value="Genomic_DNA"/>
</dbReference>